<dbReference type="PROSITE" id="PS00191">
    <property type="entry name" value="CYTOCHROME_B5_1"/>
    <property type="match status" value="1"/>
</dbReference>
<keyword evidence="8" id="KW-1185">Reference proteome</keyword>
<dbReference type="AlphaFoldDB" id="A0A232ESL2"/>
<evidence type="ECO:0000259" key="6">
    <source>
        <dbReference type="PROSITE" id="PS50255"/>
    </source>
</evidence>
<evidence type="ECO:0000256" key="5">
    <source>
        <dbReference type="RuleBase" id="RU362121"/>
    </source>
</evidence>
<dbReference type="GO" id="GO:0020037">
    <property type="term" value="F:heme binding"/>
    <property type="evidence" value="ECO:0007669"/>
    <property type="project" value="UniProtKB-UniRule"/>
</dbReference>
<dbReference type="InterPro" id="IPR050668">
    <property type="entry name" value="Cytochrome_b5"/>
</dbReference>
<dbReference type="SMART" id="SM01117">
    <property type="entry name" value="Cyt-b5"/>
    <property type="match status" value="1"/>
</dbReference>
<evidence type="ECO:0000256" key="3">
    <source>
        <dbReference type="ARBA" id="ARBA00023004"/>
    </source>
</evidence>
<protein>
    <recommendedName>
        <fullName evidence="6">Cytochrome b5 heme-binding domain-containing protein</fullName>
    </recommendedName>
</protein>
<keyword evidence="2 5" id="KW-0479">Metal-binding</keyword>
<evidence type="ECO:0000313" key="8">
    <source>
        <dbReference type="Proteomes" id="UP000215335"/>
    </source>
</evidence>
<dbReference type="Pfam" id="PF00173">
    <property type="entry name" value="Cyt-b5"/>
    <property type="match status" value="1"/>
</dbReference>
<keyword evidence="3 5" id="KW-0408">Iron</keyword>
<proteinExistence type="inferred from homology"/>
<reference evidence="7 8" key="1">
    <citation type="journal article" date="2017" name="Curr. Biol.">
        <title>The Evolution of Venom by Co-option of Single-Copy Genes.</title>
        <authorList>
            <person name="Martinson E.O."/>
            <person name="Mrinalini"/>
            <person name="Kelkar Y.D."/>
            <person name="Chang C.H."/>
            <person name="Werren J.H."/>
        </authorList>
    </citation>
    <scope>NUCLEOTIDE SEQUENCE [LARGE SCALE GENOMIC DNA]</scope>
    <source>
        <strain evidence="7 8">Alberta</strain>
        <tissue evidence="7">Whole body</tissue>
    </source>
</reference>
<evidence type="ECO:0000313" key="7">
    <source>
        <dbReference type="EMBL" id="OXU21345.1"/>
    </source>
</evidence>
<gene>
    <name evidence="7" type="ORF">TSAR_013368</name>
</gene>
<dbReference type="PANTHER" id="PTHR19359:SF41">
    <property type="entry name" value="GEO08203P1"/>
    <property type="match status" value="1"/>
</dbReference>
<name>A0A232ESL2_9HYME</name>
<dbReference type="SUPFAM" id="SSF55856">
    <property type="entry name" value="Cytochrome b5-like heme/steroid binding domain"/>
    <property type="match status" value="1"/>
</dbReference>
<dbReference type="GO" id="GO:0016020">
    <property type="term" value="C:membrane"/>
    <property type="evidence" value="ECO:0007669"/>
    <property type="project" value="TreeGrafter"/>
</dbReference>
<organism evidence="7 8">
    <name type="scientific">Trichomalopsis sarcophagae</name>
    <dbReference type="NCBI Taxonomy" id="543379"/>
    <lineage>
        <taxon>Eukaryota</taxon>
        <taxon>Metazoa</taxon>
        <taxon>Ecdysozoa</taxon>
        <taxon>Arthropoda</taxon>
        <taxon>Hexapoda</taxon>
        <taxon>Insecta</taxon>
        <taxon>Pterygota</taxon>
        <taxon>Neoptera</taxon>
        <taxon>Endopterygota</taxon>
        <taxon>Hymenoptera</taxon>
        <taxon>Apocrita</taxon>
        <taxon>Proctotrupomorpha</taxon>
        <taxon>Chalcidoidea</taxon>
        <taxon>Pteromalidae</taxon>
        <taxon>Pteromalinae</taxon>
        <taxon>Trichomalopsis</taxon>
    </lineage>
</organism>
<sequence length="179" mass="19901">MSHDRQPHGAARFSDELQSGRSIILREPISSAMELSGLTLNFRALNLLDKTLNLMGKRSSNYAKPSPEAIANKKLGYSDKYENSLPIISLEEISWHDTINDCWLVICDYVYNCTEFIKNHPGGQDVLLEYAGRDATLAFVGSGHSQGANRLLEKFLIGELPPSERIFRTADGIKIGDCV</sequence>
<dbReference type="GO" id="GO:0046872">
    <property type="term" value="F:metal ion binding"/>
    <property type="evidence" value="ECO:0007669"/>
    <property type="project" value="UniProtKB-UniRule"/>
</dbReference>
<evidence type="ECO:0000256" key="1">
    <source>
        <dbReference type="ARBA" id="ARBA00022617"/>
    </source>
</evidence>
<dbReference type="Gene3D" id="3.10.120.10">
    <property type="entry name" value="Cytochrome b5-like heme/steroid binding domain"/>
    <property type="match status" value="1"/>
</dbReference>
<dbReference type="PANTHER" id="PTHR19359">
    <property type="entry name" value="CYTOCHROME B5"/>
    <property type="match status" value="1"/>
</dbReference>
<dbReference type="InterPro" id="IPR036400">
    <property type="entry name" value="Cyt_B5-like_heme/steroid_sf"/>
</dbReference>
<comment type="similarity">
    <text evidence="4 5">Belongs to the cytochrome b5 family.</text>
</comment>
<dbReference type="InterPro" id="IPR001199">
    <property type="entry name" value="Cyt_B5-like_heme/steroid-bd"/>
</dbReference>
<dbReference type="Proteomes" id="UP000215335">
    <property type="component" value="Unassembled WGS sequence"/>
</dbReference>
<dbReference type="PROSITE" id="PS50255">
    <property type="entry name" value="CYTOCHROME_B5_2"/>
    <property type="match status" value="1"/>
</dbReference>
<comment type="caution">
    <text evidence="7">The sequence shown here is derived from an EMBL/GenBank/DDBJ whole genome shotgun (WGS) entry which is preliminary data.</text>
</comment>
<keyword evidence="1 5" id="KW-0349">Heme</keyword>
<evidence type="ECO:0000256" key="4">
    <source>
        <dbReference type="ARBA" id="ARBA00038168"/>
    </source>
</evidence>
<evidence type="ECO:0000256" key="2">
    <source>
        <dbReference type="ARBA" id="ARBA00022723"/>
    </source>
</evidence>
<dbReference type="STRING" id="543379.A0A232ESL2"/>
<feature type="domain" description="Cytochrome b5 heme-binding" evidence="6">
    <location>
        <begin position="85"/>
        <end position="161"/>
    </location>
</feature>
<accession>A0A232ESL2</accession>
<dbReference type="EMBL" id="NNAY01002409">
    <property type="protein sequence ID" value="OXU21345.1"/>
    <property type="molecule type" value="Genomic_DNA"/>
</dbReference>
<dbReference type="OrthoDB" id="260519at2759"/>
<dbReference type="InterPro" id="IPR018506">
    <property type="entry name" value="Cyt_B5_heme-BS"/>
</dbReference>
<dbReference type="PRINTS" id="PR00363">
    <property type="entry name" value="CYTOCHROMEB5"/>
</dbReference>